<dbReference type="EMBL" id="GL377577">
    <property type="protein sequence ID" value="EFJ29674.1"/>
    <property type="molecule type" value="Genomic_DNA"/>
</dbReference>
<evidence type="ECO:0000313" key="1">
    <source>
        <dbReference type="EMBL" id="EFJ29674.1"/>
    </source>
</evidence>
<dbReference type="PANTHER" id="PTHR36327">
    <property type="entry name" value="UNNAMED PRODUCT"/>
    <property type="match status" value="1"/>
</dbReference>
<dbReference type="HOGENOM" id="CLU_716473_0_0_1"/>
<gene>
    <name evidence="1" type="ORF">SELMODRAFT_410384</name>
</gene>
<proteinExistence type="predicted"/>
<sequence length="386" mass="43016">MVASICGFGVALNSSCAAAAILPQGPPPAEKNEFVQKLLERSKANKEKNDRERLESYYKRNYTDYFEYIKRLVFLPRRTVVVVVVLDARGGGRGCFRLTFELVVQVGGADLYHATSLKTGRCMANSRHYMYSQVYNISRCRRTSVALVTIPKTGKSRRGEDECLRGLLRPHHWLWIWHWEGAGGANITIVDLSRENGMRTLSLVKEEHQKLKNLNSPFAIFIECDVRDPGSLYLSFENVYNAFLNKQKMKVGGGSCVLITGIGRVLALAMRDDCGIVIASRKSVQGNVTSQAIQAMRSQDSPGGAILNLALAGRLFLVPLYLIYLASKGGLRSLVELQSSKSRGLEFILLQDHKRTIADVSSCTLAARSLASLLYFQDLWKFYSSS</sequence>
<keyword evidence="2" id="KW-1185">Reference proteome</keyword>
<dbReference type="KEGG" id="smo:SELMODRAFT_410384"/>
<dbReference type="AlphaFoldDB" id="D8REK6"/>
<organism evidence="2">
    <name type="scientific">Selaginella moellendorffii</name>
    <name type="common">Spikemoss</name>
    <dbReference type="NCBI Taxonomy" id="88036"/>
    <lineage>
        <taxon>Eukaryota</taxon>
        <taxon>Viridiplantae</taxon>
        <taxon>Streptophyta</taxon>
        <taxon>Embryophyta</taxon>
        <taxon>Tracheophyta</taxon>
        <taxon>Lycopodiopsida</taxon>
        <taxon>Selaginellales</taxon>
        <taxon>Selaginellaceae</taxon>
        <taxon>Selaginella</taxon>
    </lineage>
</organism>
<dbReference type="Proteomes" id="UP000001514">
    <property type="component" value="Unassembled WGS sequence"/>
</dbReference>
<dbReference type="PANTHER" id="PTHR36327:SF1">
    <property type="entry name" value="OS03G0731100 PROTEIN"/>
    <property type="match status" value="1"/>
</dbReference>
<dbReference type="InParanoid" id="D8REK6"/>
<dbReference type="SUPFAM" id="SSF51735">
    <property type="entry name" value="NAD(P)-binding Rossmann-fold domains"/>
    <property type="match status" value="1"/>
</dbReference>
<accession>D8REK6</accession>
<protein>
    <submittedName>
        <fullName evidence="1">Uncharacterized protein</fullName>
    </submittedName>
</protein>
<dbReference type="Gramene" id="EFJ29674">
    <property type="protein sequence ID" value="EFJ29674"/>
    <property type="gene ID" value="SELMODRAFT_410384"/>
</dbReference>
<dbReference type="STRING" id="88036.D8REK6"/>
<name>D8REK6_SELML</name>
<dbReference type="eggNOG" id="KOG4169">
    <property type="taxonomic scope" value="Eukaryota"/>
</dbReference>
<reference evidence="1 2" key="1">
    <citation type="journal article" date="2011" name="Science">
        <title>The Selaginella genome identifies genetic changes associated with the evolution of vascular plants.</title>
        <authorList>
            <person name="Banks J.A."/>
            <person name="Nishiyama T."/>
            <person name="Hasebe M."/>
            <person name="Bowman J.L."/>
            <person name="Gribskov M."/>
            <person name="dePamphilis C."/>
            <person name="Albert V.A."/>
            <person name="Aono N."/>
            <person name="Aoyama T."/>
            <person name="Ambrose B.A."/>
            <person name="Ashton N.W."/>
            <person name="Axtell M.J."/>
            <person name="Barker E."/>
            <person name="Barker M.S."/>
            <person name="Bennetzen J.L."/>
            <person name="Bonawitz N.D."/>
            <person name="Chapple C."/>
            <person name="Cheng C."/>
            <person name="Correa L.G."/>
            <person name="Dacre M."/>
            <person name="DeBarry J."/>
            <person name="Dreyer I."/>
            <person name="Elias M."/>
            <person name="Engstrom E.M."/>
            <person name="Estelle M."/>
            <person name="Feng L."/>
            <person name="Finet C."/>
            <person name="Floyd S.K."/>
            <person name="Frommer W.B."/>
            <person name="Fujita T."/>
            <person name="Gramzow L."/>
            <person name="Gutensohn M."/>
            <person name="Harholt J."/>
            <person name="Hattori M."/>
            <person name="Heyl A."/>
            <person name="Hirai T."/>
            <person name="Hiwatashi Y."/>
            <person name="Ishikawa M."/>
            <person name="Iwata M."/>
            <person name="Karol K.G."/>
            <person name="Koehler B."/>
            <person name="Kolukisaoglu U."/>
            <person name="Kubo M."/>
            <person name="Kurata T."/>
            <person name="Lalonde S."/>
            <person name="Li K."/>
            <person name="Li Y."/>
            <person name="Litt A."/>
            <person name="Lyons E."/>
            <person name="Manning G."/>
            <person name="Maruyama T."/>
            <person name="Michael T.P."/>
            <person name="Mikami K."/>
            <person name="Miyazaki S."/>
            <person name="Morinaga S."/>
            <person name="Murata T."/>
            <person name="Mueller-Roeber B."/>
            <person name="Nelson D.R."/>
            <person name="Obara M."/>
            <person name="Oguri Y."/>
            <person name="Olmstead R.G."/>
            <person name="Onodera N."/>
            <person name="Petersen B.L."/>
            <person name="Pils B."/>
            <person name="Prigge M."/>
            <person name="Rensing S.A."/>
            <person name="Riano-Pachon D.M."/>
            <person name="Roberts A.W."/>
            <person name="Sato Y."/>
            <person name="Scheller H.V."/>
            <person name="Schulz B."/>
            <person name="Schulz C."/>
            <person name="Shakirov E.V."/>
            <person name="Shibagaki N."/>
            <person name="Shinohara N."/>
            <person name="Shippen D.E."/>
            <person name="Soerensen I."/>
            <person name="Sotooka R."/>
            <person name="Sugimoto N."/>
            <person name="Sugita M."/>
            <person name="Sumikawa N."/>
            <person name="Tanurdzic M."/>
            <person name="Theissen G."/>
            <person name="Ulvskov P."/>
            <person name="Wakazuki S."/>
            <person name="Weng J.K."/>
            <person name="Willats W.W."/>
            <person name="Wipf D."/>
            <person name="Wolf P.G."/>
            <person name="Yang L."/>
            <person name="Zimmer A.D."/>
            <person name="Zhu Q."/>
            <person name="Mitros T."/>
            <person name="Hellsten U."/>
            <person name="Loque D."/>
            <person name="Otillar R."/>
            <person name="Salamov A."/>
            <person name="Schmutz J."/>
            <person name="Shapiro H."/>
            <person name="Lindquist E."/>
            <person name="Lucas S."/>
            <person name="Rokhsar D."/>
            <person name="Grigoriev I.V."/>
        </authorList>
    </citation>
    <scope>NUCLEOTIDE SEQUENCE [LARGE SCALE GENOMIC DNA]</scope>
</reference>
<evidence type="ECO:0000313" key="2">
    <source>
        <dbReference type="Proteomes" id="UP000001514"/>
    </source>
</evidence>
<dbReference type="InterPro" id="IPR036291">
    <property type="entry name" value="NAD(P)-bd_dom_sf"/>
</dbReference>